<gene>
    <name evidence="1" type="ORF">MtrunA17_Chr7g0231071</name>
</gene>
<dbReference type="Proteomes" id="UP000265566">
    <property type="component" value="Chromosome 7"/>
</dbReference>
<proteinExistence type="predicted"/>
<name>A0A396H3C8_MEDTR</name>
<dbReference type="EMBL" id="PSQE01000007">
    <property type="protein sequence ID" value="RHN45427.1"/>
    <property type="molecule type" value="Genomic_DNA"/>
</dbReference>
<evidence type="ECO:0000313" key="2">
    <source>
        <dbReference type="Proteomes" id="UP000265566"/>
    </source>
</evidence>
<comment type="caution">
    <text evidence="1">The sequence shown here is derived from an EMBL/GenBank/DDBJ whole genome shotgun (WGS) entry which is preliminary data.</text>
</comment>
<sequence length="43" mass="4977">MTLSLTFISSEEINNNEFSKVPCILHMNSMKGTHTDLEKHIER</sequence>
<evidence type="ECO:0000313" key="1">
    <source>
        <dbReference type="EMBL" id="RHN45427.1"/>
    </source>
</evidence>
<reference evidence="2" key="1">
    <citation type="journal article" date="2018" name="Nat. Plants">
        <title>Whole-genome landscape of Medicago truncatula symbiotic genes.</title>
        <authorList>
            <person name="Pecrix Y."/>
            <person name="Staton S.E."/>
            <person name="Sallet E."/>
            <person name="Lelandais-Briere C."/>
            <person name="Moreau S."/>
            <person name="Carrere S."/>
            <person name="Blein T."/>
            <person name="Jardinaud M.F."/>
            <person name="Latrasse D."/>
            <person name="Zouine M."/>
            <person name="Zahm M."/>
            <person name="Kreplak J."/>
            <person name="Mayjonade B."/>
            <person name="Satge C."/>
            <person name="Perez M."/>
            <person name="Cauet S."/>
            <person name="Marande W."/>
            <person name="Chantry-Darmon C."/>
            <person name="Lopez-Roques C."/>
            <person name="Bouchez O."/>
            <person name="Berard A."/>
            <person name="Debelle F."/>
            <person name="Munos S."/>
            <person name="Bendahmane A."/>
            <person name="Berges H."/>
            <person name="Niebel A."/>
            <person name="Buitink J."/>
            <person name="Frugier F."/>
            <person name="Benhamed M."/>
            <person name="Crespi M."/>
            <person name="Gouzy J."/>
            <person name="Gamas P."/>
        </authorList>
    </citation>
    <scope>NUCLEOTIDE SEQUENCE [LARGE SCALE GENOMIC DNA]</scope>
    <source>
        <strain evidence="2">cv. Jemalong A17</strain>
    </source>
</reference>
<dbReference type="Gramene" id="rna39765">
    <property type="protein sequence ID" value="RHN45427.1"/>
    <property type="gene ID" value="gene39765"/>
</dbReference>
<protein>
    <submittedName>
        <fullName evidence="1">Uncharacterized protein</fullName>
    </submittedName>
</protein>
<accession>A0A396H3C8</accession>
<dbReference type="AlphaFoldDB" id="A0A396H3C8"/>
<organism evidence="1 2">
    <name type="scientific">Medicago truncatula</name>
    <name type="common">Barrel medic</name>
    <name type="synonym">Medicago tribuloides</name>
    <dbReference type="NCBI Taxonomy" id="3880"/>
    <lineage>
        <taxon>Eukaryota</taxon>
        <taxon>Viridiplantae</taxon>
        <taxon>Streptophyta</taxon>
        <taxon>Embryophyta</taxon>
        <taxon>Tracheophyta</taxon>
        <taxon>Spermatophyta</taxon>
        <taxon>Magnoliopsida</taxon>
        <taxon>eudicotyledons</taxon>
        <taxon>Gunneridae</taxon>
        <taxon>Pentapetalae</taxon>
        <taxon>rosids</taxon>
        <taxon>fabids</taxon>
        <taxon>Fabales</taxon>
        <taxon>Fabaceae</taxon>
        <taxon>Papilionoideae</taxon>
        <taxon>50 kb inversion clade</taxon>
        <taxon>NPAAA clade</taxon>
        <taxon>Hologalegina</taxon>
        <taxon>IRL clade</taxon>
        <taxon>Trifolieae</taxon>
        <taxon>Medicago</taxon>
    </lineage>
</organism>